<dbReference type="GO" id="GO:0005524">
    <property type="term" value="F:ATP binding"/>
    <property type="evidence" value="ECO:0007669"/>
    <property type="project" value="InterPro"/>
</dbReference>
<dbReference type="InterPro" id="IPR003593">
    <property type="entry name" value="AAA+_ATPase"/>
</dbReference>
<protein>
    <submittedName>
        <fullName evidence="2">AAA family ATPase</fullName>
    </submittedName>
</protein>
<dbReference type="Pfam" id="PF13476">
    <property type="entry name" value="AAA_23"/>
    <property type="match status" value="1"/>
</dbReference>
<accession>A0AA95NAP7</accession>
<dbReference type="InterPro" id="IPR027417">
    <property type="entry name" value="P-loop_NTPase"/>
</dbReference>
<dbReference type="PANTHER" id="PTHR43581">
    <property type="entry name" value="ATP/GTP PHOSPHATASE"/>
    <property type="match status" value="1"/>
</dbReference>
<evidence type="ECO:0000313" key="2">
    <source>
        <dbReference type="EMBL" id="WIT11517.1"/>
    </source>
</evidence>
<dbReference type="KEGG" id="pais:PFX98_21925"/>
<proteinExistence type="predicted"/>
<reference evidence="2" key="1">
    <citation type="submission" date="2023-01" db="EMBL/GenBank/DDBJ databases">
        <title>Whole genome sequence of Paucibacter sp. S2-9 isolated from pond sediment.</title>
        <authorList>
            <person name="Jung J.Y."/>
        </authorList>
    </citation>
    <scope>NUCLEOTIDE SEQUENCE</scope>
    <source>
        <strain evidence="2">S2-9</strain>
    </source>
</reference>
<feature type="domain" description="AAA+ ATPase" evidence="1">
    <location>
        <begin position="43"/>
        <end position="286"/>
    </location>
</feature>
<keyword evidence="3" id="KW-1185">Reference proteome</keyword>
<dbReference type="Gene3D" id="3.40.50.300">
    <property type="entry name" value="P-loop containing nucleotide triphosphate hydrolases"/>
    <property type="match status" value="2"/>
</dbReference>
<dbReference type="SUPFAM" id="SSF52540">
    <property type="entry name" value="P-loop containing nucleoside triphosphate hydrolases"/>
    <property type="match status" value="1"/>
</dbReference>
<dbReference type="RefSeq" id="WP_285232598.1">
    <property type="nucleotide sequence ID" value="NZ_CP116346.1"/>
</dbReference>
<dbReference type="InterPro" id="IPR038729">
    <property type="entry name" value="Rad50/SbcC_AAA"/>
</dbReference>
<sequence>MAVHDEIRRLQKKWSSKQGWPKRLNWLEIDNMRGWEKQRISFDFPIVAVIGENGSGKSTVLQAAACAYVGEARTFYPTEFFPDTAWDELRGVTIKYGYSQGNDNFDGSLRKPSTRWLGQTERPKRVVKYEDLNRIQPVGARVGYARIAKSMHHEQSAKPFDADKVKRLSFVMGQEYESARMALSSIDDVREVPVVSEKQFQYSGYHQGSGLITVSELLSIELPKYGLVLIDEIESSLHPRAQRRLIRDLAEQCRLQECQIILTTHSPYVLDELPLEARLCILRTSNGSKTVKQIVGGISPEFAMTKMDDDAYPECDVYVEDDAARIFAEEILSRYGEHVMPRCAVVPYGASNVGLALGTMVASKRFTRPTCVFVDGDTDPGPGCYPLPGGDAPEQVVFKGLRAKNWANLWALVNRDTSLVHDACTNAMTLDHHEWVKFAANNMRYGAESLWRAMCAEWARECYSSTEAQAVIRPIIDVLP</sequence>
<dbReference type="GO" id="GO:0016887">
    <property type="term" value="F:ATP hydrolysis activity"/>
    <property type="evidence" value="ECO:0007669"/>
    <property type="project" value="InterPro"/>
</dbReference>
<gene>
    <name evidence="2" type="ORF">PFX98_21925</name>
</gene>
<organism evidence="2 3">
    <name type="scientific">Paucibacter sediminis</name>
    <dbReference type="NCBI Taxonomy" id="3019553"/>
    <lineage>
        <taxon>Bacteria</taxon>
        <taxon>Pseudomonadati</taxon>
        <taxon>Pseudomonadota</taxon>
        <taxon>Betaproteobacteria</taxon>
        <taxon>Burkholderiales</taxon>
        <taxon>Sphaerotilaceae</taxon>
        <taxon>Roseateles</taxon>
    </lineage>
</organism>
<dbReference type="PANTHER" id="PTHR43581:SF2">
    <property type="entry name" value="EXCINUCLEASE ATPASE SUBUNIT"/>
    <property type="match status" value="1"/>
</dbReference>
<dbReference type="Pfam" id="PF13304">
    <property type="entry name" value="AAA_21"/>
    <property type="match status" value="1"/>
</dbReference>
<dbReference type="AlphaFoldDB" id="A0AA95NAP7"/>
<dbReference type="InterPro" id="IPR003959">
    <property type="entry name" value="ATPase_AAA_core"/>
</dbReference>
<dbReference type="Proteomes" id="UP001177769">
    <property type="component" value="Chromosome"/>
</dbReference>
<dbReference type="GO" id="GO:0006302">
    <property type="term" value="P:double-strand break repair"/>
    <property type="evidence" value="ECO:0007669"/>
    <property type="project" value="InterPro"/>
</dbReference>
<dbReference type="SMART" id="SM00382">
    <property type="entry name" value="AAA"/>
    <property type="match status" value="1"/>
</dbReference>
<name>A0AA95NAP7_9BURK</name>
<dbReference type="InterPro" id="IPR051396">
    <property type="entry name" value="Bact_Antivir_Def_Nuclease"/>
</dbReference>
<dbReference type="CDD" id="cd00267">
    <property type="entry name" value="ABC_ATPase"/>
    <property type="match status" value="1"/>
</dbReference>
<evidence type="ECO:0000259" key="1">
    <source>
        <dbReference type="SMART" id="SM00382"/>
    </source>
</evidence>
<evidence type="ECO:0000313" key="3">
    <source>
        <dbReference type="Proteomes" id="UP001177769"/>
    </source>
</evidence>
<dbReference type="EMBL" id="CP116346">
    <property type="protein sequence ID" value="WIT11517.1"/>
    <property type="molecule type" value="Genomic_DNA"/>
</dbReference>